<dbReference type="AlphaFoldDB" id="A0A9P6KL44"/>
<dbReference type="OrthoDB" id="10453989at2759"/>
<reference evidence="1" key="1">
    <citation type="journal article" date="2020" name="Mol. Plant Microbe Interact.">
        <title>Genome Sequence of the Biocontrol Agent Coniothyrium minitans strain Conio (IMI 134523).</title>
        <authorList>
            <person name="Patel D."/>
            <person name="Shittu T.A."/>
            <person name="Baroncelli R."/>
            <person name="Muthumeenakshi S."/>
            <person name="Osborne T.H."/>
            <person name="Janganan T.K."/>
            <person name="Sreenivasaprasad S."/>
        </authorList>
    </citation>
    <scope>NUCLEOTIDE SEQUENCE</scope>
    <source>
        <strain evidence="1">Conio</strain>
    </source>
</reference>
<gene>
    <name evidence="1" type="ORF">PMIN01_11097</name>
</gene>
<name>A0A9P6KL44_9PLEO</name>
<evidence type="ECO:0000313" key="1">
    <source>
        <dbReference type="EMBL" id="KAF9731138.1"/>
    </source>
</evidence>
<dbReference type="EMBL" id="WJXW01000013">
    <property type="protein sequence ID" value="KAF9731138.1"/>
    <property type="molecule type" value="Genomic_DNA"/>
</dbReference>
<sequence length="184" mass="21334">MILTPRCLWLSFLRDRWHQIVLHRRSGGMLVDLIVVALGCAGVRTSWSKHRILCDFSTMNRILLCNNVARSMFRDAHRGGEEGAVTFRLTHKRLGRVVGWTLARSFLDVLTISPSFSCSYVQLVHETKFSRHELYLGRRLRAKLAHSTPSNFKTKRRYGRQAVQLYRKRKQQKSVVPRTGQEAI</sequence>
<dbReference type="Proteomes" id="UP000756921">
    <property type="component" value="Unassembled WGS sequence"/>
</dbReference>
<protein>
    <submittedName>
        <fullName evidence="1">Uncharacterized protein</fullName>
    </submittedName>
</protein>
<accession>A0A9P6KL44</accession>
<proteinExistence type="predicted"/>
<organism evidence="1 2">
    <name type="scientific">Paraphaeosphaeria minitans</name>
    <dbReference type="NCBI Taxonomy" id="565426"/>
    <lineage>
        <taxon>Eukaryota</taxon>
        <taxon>Fungi</taxon>
        <taxon>Dikarya</taxon>
        <taxon>Ascomycota</taxon>
        <taxon>Pezizomycotina</taxon>
        <taxon>Dothideomycetes</taxon>
        <taxon>Pleosporomycetidae</taxon>
        <taxon>Pleosporales</taxon>
        <taxon>Massarineae</taxon>
        <taxon>Didymosphaeriaceae</taxon>
        <taxon>Paraphaeosphaeria</taxon>
    </lineage>
</organism>
<evidence type="ECO:0000313" key="2">
    <source>
        <dbReference type="Proteomes" id="UP000756921"/>
    </source>
</evidence>
<keyword evidence="2" id="KW-1185">Reference proteome</keyword>
<comment type="caution">
    <text evidence="1">The sequence shown here is derived from an EMBL/GenBank/DDBJ whole genome shotgun (WGS) entry which is preliminary data.</text>
</comment>